<evidence type="ECO:0000256" key="1">
    <source>
        <dbReference type="SAM" id="Phobius"/>
    </source>
</evidence>
<dbReference type="EMBL" id="CP004393">
    <property type="protein sequence ID" value="AJE47258.1"/>
    <property type="molecule type" value="Genomic_DNA"/>
</dbReference>
<name>A0A0B5DV29_9RHOB</name>
<keyword evidence="3" id="KW-1185">Reference proteome</keyword>
<dbReference type="AlphaFoldDB" id="A0A0B5DV29"/>
<sequence length="78" mass="8387">MAFTLSHEFRSYHGHARATGRDHPGRHRRLGVPMATLVLGAIAALAIAGGALDRLSTPRMSGELSQIEFLTGALKHAR</sequence>
<dbReference type="HOGENOM" id="CLU_2615544_0_0_5"/>
<protein>
    <submittedName>
        <fullName evidence="2">Uncharacterized protein</fullName>
    </submittedName>
</protein>
<evidence type="ECO:0000313" key="2">
    <source>
        <dbReference type="EMBL" id="AJE47258.1"/>
    </source>
</evidence>
<keyword evidence="1" id="KW-0812">Transmembrane</keyword>
<keyword evidence="1" id="KW-1133">Transmembrane helix</keyword>
<gene>
    <name evidence="2" type="ORF">P73_2543</name>
</gene>
<feature type="transmembrane region" description="Helical" evidence="1">
    <location>
        <begin position="30"/>
        <end position="52"/>
    </location>
</feature>
<dbReference type="Proteomes" id="UP000031521">
    <property type="component" value="Chromosome"/>
</dbReference>
<keyword evidence="1" id="KW-0472">Membrane</keyword>
<organism evidence="2 3">
    <name type="scientific">Celeribacter indicus</name>
    <dbReference type="NCBI Taxonomy" id="1208324"/>
    <lineage>
        <taxon>Bacteria</taxon>
        <taxon>Pseudomonadati</taxon>
        <taxon>Pseudomonadota</taxon>
        <taxon>Alphaproteobacteria</taxon>
        <taxon>Rhodobacterales</taxon>
        <taxon>Roseobacteraceae</taxon>
        <taxon>Celeribacter</taxon>
    </lineage>
</organism>
<accession>A0A0B5DV29</accession>
<dbReference type="KEGG" id="cid:P73_2543"/>
<dbReference type="RefSeq" id="WP_043869865.1">
    <property type="nucleotide sequence ID" value="NZ_CP004393.1"/>
</dbReference>
<reference evidence="2 3" key="1">
    <citation type="journal article" date="2014" name="Int. J. Syst. Evol. Microbiol.">
        <title>Celeribacter indicus sp. nov., a polycyclic aromatic hydrocarbon-degrading bacterium from deep-sea sediment and reclassification of Huaishuia halophila as Celeribacter halophilus comb. nov.</title>
        <authorList>
            <person name="Lai Q."/>
            <person name="Cao J."/>
            <person name="Yuan J."/>
            <person name="Li F."/>
            <person name="Shao Z."/>
        </authorList>
    </citation>
    <scope>NUCLEOTIDE SEQUENCE [LARGE SCALE GENOMIC DNA]</scope>
    <source>
        <strain evidence="2">P73</strain>
    </source>
</reference>
<evidence type="ECO:0000313" key="3">
    <source>
        <dbReference type="Proteomes" id="UP000031521"/>
    </source>
</evidence>
<proteinExistence type="predicted"/>